<dbReference type="Gene3D" id="1.10.1660.10">
    <property type="match status" value="1"/>
</dbReference>
<gene>
    <name evidence="1" type="ORF">FNH06_03725</name>
</gene>
<organism evidence="1 2">
    <name type="scientific">Amycolatopsis acidiphila</name>
    <dbReference type="NCBI Taxonomy" id="715473"/>
    <lineage>
        <taxon>Bacteria</taxon>
        <taxon>Bacillati</taxon>
        <taxon>Actinomycetota</taxon>
        <taxon>Actinomycetes</taxon>
        <taxon>Pseudonocardiales</taxon>
        <taxon>Pseudonocardiaceae</taxon>
        <taxon>Amycolatopsis</taxon>
    </lineage>
</organism>
<dbReference type="RefSeq" id="WP_144633593.1">
    <property type="nucleotide sequence ID" value="NZ_BNAX01000020.1"/>
</dbReference>
<dbReference type="AlphaFoldDB" id="A0A558AL09"/>
<keyword evidence="2" id="KW-1185">Reference proteome</keyword>
<evidence type="ECO:0000313" key="2">
    <source>
        <dbReference type="Proteomes" id="UP000318578"/>
    </source>
</evidence>
<sequence>MSYPLSTRPRLRLESVARRAALHPELVRRFVALSLLEASRDAGGELWFPLTAPATIARIQRLRAGLGLNYAGVGLVLDLLARIQELETALAERGATRWT</sequence>
<comment type="caution">
    <text evidence="1">The sequence shown here is derived from an EMBL/GenBank/DDBJ whole genome shotgun (WGS) entry which is preliminary data.</text>
</comment>
<protein>
    <submittedName>
        <fullName evidence="1">MerR family transcriptional regulator</fullName>
    </submittedName>
</protein>
<evidence type="ECO:0000313" key="1">
    <source>
        <dbReference type="EMBL" id="TVT24946.1"/>
    </source>
</evidence>
<dbReference type="EMBL" id="VJZA01000004">
    <property type="protein sequence ID" value="TVT24946.1"/>
    <property type="molecule type" value="Genomic_DNA"/>
</dbReference>
<accession>A0A558AL09</accession>
<dbReference type="OrthoDB" id="5526358at2"/>
<name>A0A558AL09_9PSEU</name>
<dbReference type="Pfam" id="PF13591">
    <property type="entry name" value="MerR_2"/>
    <property type="match status" value="1"/>
</dbReference>
<proteinExistence type="predicted"/>
<dbReference type="Proteomes" id="UP000318578">
    <property type="component" value="Unassembled WGS sequence"/>
</dbReference>
<reference evidence="1 2" key="1">
    <citation type="submission" date="2019-07" db="EMBL/GenBank/DDBJ databases">
        <title>New species of Amycolatopsis and Streptomyces.</title>
        <authorList>
            <person name="Duangmal K."/>
            <person name="Teo W.F.A."/>
            <person name="Lipun K."/>
        </authorList>
    </citation>
    <scope>NUCLEOTIDE SEQUENCE [LARGE SCALE GENOMIC DNA]</scope>
    <source>
        <strain evidence="1 2">JCM 30562</strain>
    </source>
</reference>